<accession>A0A2N3Y831</accession>
<dbReference type="AlphaFoldDB" id="A0A2N3Y831"/>
<keyword evidence="3" id="KW-1185">Reference proteome</keyword>
<dbReference type="STRING" id="994479.GCA_000194155_05308"/>
<keyword evidence="1" id="KW-0620">Polyamine biosynthesis</keyword>
<dbReference type="SUPFAM" id="SSF53335">
    <property type="entry name" value="S-adenosyl-L-methionine-dependent methyltransferases"/>
    <property type="match status" value="1"/>
</dbReference>
<reference evidence="2" key="1">
    <citation type="submission" date="2017-12" db="EMBL/GenBank/DDBJ databases">
        <title>Sequencing the genomes of 1000 Actinobacteria strains.</title>
        <authorList>
            <person name="Klenk H.-P."/>
        </authorList>
    </citation>
    <scope>NUCLEOTIDE SEQUENCE [LARGE SCALE GENOMIC DNA]</scope>
    <source>
        <strain evidence="2">DSM 44228</strain>
    </source>
</reference>
<dbReference type="PANTHER" id="PTHR43317">
    <property type="entry name" value="THERMOSPERMINE SYNTHASE ACAULIS5"/>
    <property type="match status" value="1"/>
</dbReference>
<evidence type="ECO:0000313" key="2">
    <source>
        <dbReference type="EMBL" id="PKW19084.1"/>
    </source>
</evidence>
<evidence type="ECO:0000256" key="1">
    <source>
        <dbReference type="ARBA" id="ARBA00023115"/>
    </source>
</evidence>
<proteinExistence type="predicted"/>
<gene>
    <name evidence="2" type="ORF">A8926_7230</name>
</gene>
<dbReference type="InterPro" id="IPR029063">
    <property type="entry name" value="SAM-dependent_MTases_sf"/>
</dbReference>
<dbReference type="Gene3D" id="3.40.50.150">
    <property type="entry name" value="Vaccinia Virus protein VP39"/>
    <property type="match status" value="1"/>
</dbReference>
<evidence type="ECO:0000313" key="3">
    <source>
        <dbReference type="Proteomes" id="UP000233786"/>
    </source>
</evidence>
<dbReference type="PANTHER" id="PTHR43317:SF3">
    <property type="entry name" value="BLR2883 PROTEIN"/>
    <property type="match status" value="1"/>
</dbReference>
<protein>
    <submittedName>
        <fullName evidence="2">Spermine/spermidine synthase</fullName>
    </submittedName>
</protein>
<dbReference type="GO" id="GO:0006596">
    <property type="term" value="P:polyamine biosynthetic process"/>
    <property type="evidence" value="ECO:0007669"/>
    <property type="project" value="UniProtKB-KW"/>
</dbReference>
<dbReference type="Proteomes" id="UP000233786">
    <property type="component" value="Unassembled WGS sequence"/>
</dbReference>
<organism evidence="2 3">
    <name type="scientific">Saccharopolyspora spinosa</name>
    <dbReference type="NCBI Taxonomy" id="60894"/>
    <lineage>
        <taxon>Bacteria</taxon>
        <taxon>Bacillati</taxon>
        <taxon>Actinomycetota</taxon>
        <taxon>Actinomycetes</taxon>
        <taxon>Pseudonocardiales</taxon>
        <taxon>Pseudonocardiaceae</taxon>
        <taxon>Saccharopolyspora</taxon>
    </lineage>
</organism>
<dbReference type="Pfam" id="PF01564">
    <property type="entry name" value="Spermine_synth"/>
    <property type="match status" value="1"/>
</dbReference>
<sequence length="259" mass="28206">MTSVAAQSTVPTERIIRPARSSGHERFGFPPLISLTLTAMTEQVAHSRSERGELVLLRRGAALELRVNGVFVMDTVHTETERLLASATLRAAARTDRVLVGGLGLGFTLGEVLADLRVREVHVVEIEPNLIDWHRGGLVPGTADAIQDDRVRFRVGDVAEMLDAQPAGSFDVLLLDVDNGPDFLVYDGNSAIYRAEFLSRCGEKLALEGTLAIWSADTSPDLGAALHAVFGNCEEIPIPVTLGQKETTYHLFLARRRRG</sequence>
<comment type="caution">
    <text evidence="2">The sequence shown here is derived from an EMBL/GenBank/DDBJ whole genome shotgun (WGS) entry which is preliminary data.</text>
</comment>
<name>A0A2N3Y831_SACSN</name>
<dbReference type="EMBL" id="PJNB01000001">
    <property type="protein sequence ID" value="PKW19084.1"/>
    <property type="molecule type" value="Genomic_DNA"/>
</dbReference>